<feature type="transmembrane region" description="Helical" evidence="1">
    <location>
        <begin position="12"/>
        <end position="36"/>
    </location>
</feature>
<organism evidence="2 3">
    <name type="scientific">Hallella colorans</name>
    <dbReference type="NCBI Taxonomy" id="1703337"/>
    <lineage>
        <taxon>Bacteria</taxon>
        <taxon>Pseudomonadati</taxon>
        <taxon>Bacteroidota</taxon>
        <taxon>Bacteroidia</taxon>
        <taxon>Bacteroidales</taxon>
        <taxon>Prevotellaceae</taxon>
        <taxon>Hallella</taxon>
    </lineage>
</organism>
<gene>
    <name evidence="2" type="ORF">C7379_103131</name>
</gene>
<keyword evidence="1" id="KW-1133">Transmembrane helix</keyword>
<sequence>MKISDKAFKVFVYSGFGVACPILVVTLGMLLAGYHISTEAKFWLWLVALVSLIIMIMALIRILCDFLPVDRLANKIRNHHYTSEVQAALDKIEIEDQKISTSEKIQEENPLKSYFVWQFVNKDYVNQPVFETYQKLFKEKNGGKNVVLAFYCGADTNMNWLISIPTHAEAVRIFGEETVGSKNNYSVQKGNFTPGNLDDKKLSEIRAMKLLMKKILAGLQEQA</sequence>
<keyword evidence="3" id="KW-1185">Reference proteome</keyword>
<evidence type="ECO:0000313" key="3">
    <source>
        <dbReference type="Proteomes" id="UP000245870"/>
    </source>
</evidence>
<keyword evidence="1" id="KW-0472">Membrane</keyword>
<dbReference type="AlphaFoldDB" id="A0A2U0UK35"/>
<evidence type="ECO:0000256" key="1">
    <source>
        <dbReference type="SAM" id="Phobius"/>
    </source>
</evidence>
<proteinExistence type="predicted"/>
<dbReference type="EMBL" id="QENY01000003">
    <property type="protein sequence ID" value="PVX58006.1"/>
    <property type="molecule type" value="Genomic_DNA"/>
</dbReference>
<dbReference type="OrthoDB" id="9882532at2"/>
<comment type="caution">
    <text evidence="2">The sequence shown here is derived from an EMBL/GenBank/DDBJ whole genome shotgun (WGS) entry which is preliminary data.</text>
</comment>
<feature type="transmembrane region" description="Helical" evidence="1">
    <location>
        <begin position="42"/>
        <end position="64"/>
    </location>
</feature>
<accession>A0A2U0UK35</accession>
<dbReference type="PROSITE" id="PS51257">
    <property type="entry name" value="PROKAR_LIPOPROTEIN"/>
    <property type="match status" value="1"/>
</dbReference>
<reference evidence="2 3" key="1">
    <citation type="submission" date="2018-05" db="EMBL/GenBank/DDBJ databases">
        <title>Genomic Encyclopedia of Type Strains, Phase IV (KMG-IV): sequencing the most valuable type-strain genomes for metagenomic binning, comparative biology and taxonomic classification.</title>
        <authorList>
            <person name="Goeker M."/>
        </authorList>
    </citation>
    <scope>NUCLEOTIDE SEQUENCE [LARGE SCALE GENOMIC DNA]</scope>
    <source>
        <strain evidence="2 3">DSM 100333</strain>
    </source>
</reference>
<keyword evidence="1" id="KW-0812">Transmembrane</keyword>
<evidence type="ECO:0000313" key="2">
    <source>
        <dbReference type="EMBL" id="PVX58006.1"/>
    </source>
</evidence>
<name>A0A2U0UK35_9BACT</name>
<protein>
    <submittedName>
        <fullName evidence="2">Uncharacterized protein</fullName>
    </submittedName>
</protein>
<dbReference type="Proteomes" id="UP000245870">
    <property type="component" value="Unassembled WGS sequence"/>
</dbReference>
<dbReference type="RefSeq" id="WP_116615857.1">
    <property type="nucleotide sequence ID" value="NZ_QENY01000003.1"/>
</dbReference>